<reference evidence="2 3" key="1">
    <citation type="journal article" date="2018" name="BMC Genomics">
        <title>Genomic comparison of Trypanosoma conorhini and Trypanosoma rangeli to Trypanosoma cruzi strains of high and low virulence.</title>
        <authorList>
            <person name="Bradwell K.R."/>
            <person name="Koparde V.N."/>
            <person name="Matveyev A.V."/>
            <person name="Serrano M.G."/>
            <person name="Alves J.M."/>
            <person name="Parikh H."/>
            <person name="Huang B."/>
            <person name="Lee V."/>
            <person name="Espinosa-Alvarez O."/>
            <person name="Ortiz P.A."/>
            <person name="Costa-Martins A.G."/>
            <person name="Teixeira M.M."/>
            <person name="Buck G.A."/>
        </authorList>
    </citation>
    <scope>NUCLEOTIDE SEQUENCE [LARGE SCALE GENOMIC DNA]</scope>
    <source>
        <strain evidence="2 3">025E</strain>
    </source>
</reference>
<proteinExistence type="predicted"/>
<evidence type="ECO:0000256" key="1">
    <source>
        <dbReference type="SAM" id="MobiDB-lite"/>
    </source>
</evidence>
<evidence type="ECO:0000313" key="3">
    <source>
        <dbReference type="Proteomes" id="UP000284403"/>
    </source>
</evidence>
<feature type="region of interest" description="Disordered" evidence="1">
    <location>
        <begin position="61"/>
        <end position="82"/>
    </location>
</feature>
<comment type="caution">
    <text evidence="2">The sequence shown here is derived from an EMBL/GenBank/DDBJ whole genome shotgun (WGS) entry which is preliminary data.</text>
</comment>
<accession>A0A3R7PAN2</accession>
<organism evidence="2 3">
    <name type="scientific">Trypanosoma conorhini</name>
    <dbReference type="NCBI Taxonomy" id="83891"/>
    <lineage>
        <taxon>Eukaryota</taxon>
        <taxon>Discoba</taxon>
        <taxon>Euglenozoa</taxon>
        <taxon>Kinetoplastea</taxon>
        <taxon>Metakinetoplastina</taxon>
        <taxon>Trypanosomatida</taxon>
        <taxon>Trypanosomatidae</taxon>
        <taxon>Trypanosoma</taxon>
    </lineage>
</organism>
<gene>
    <name evidence="2" type="ORF">Tco025E_03776</name>
</gene>
<dbReference type="RefSeq" id="XP_029229193.1">
    <property type="nucleotide sequence ID" value="XM_029370694.1"/>
</dbReference>
<protein>
    <submittedName>
        <fullName evidence="2">Uncharacterized protein</fullName>
    </submittedName>
</protein>
<feature type="compositionally biased region" description="Basic and acidic residues" evidence="1">
    <location>
        <begin position="61"/>
        <end position="75"/>
    </location>
</feature>
<evidence type="ECO:0000313" key="2">
    <source>
        <dbReference type="EMBL" id="RNF20418.1"/>
    </source>
</evidence>
<sequence length="132" mass="14524">MLAATCTAQAQLGAWRIFCGGASASMHSVRVDVTPLATYGKPRPQAYGSASRHCAWRVTDADDRKPWRGSPERGKTAGIARNPHCPQFGASYLAPVMGAWRTAWVTYFPRRSSDLPRHGRDFTRFWRAAASG</sequence>
<dbReference type="AlphaFoldDB" id="A0A3R7PAN2"/>
<dbReference type="GeneID" id="40317387"/>
<dbReference type="Proteomes" id="UP000284403">
    <property type="component" value="Unassembled WGS sequence"/>
</dbReference>
<keyword evidence="3" id="KW-1185">Reference proteome</keyword>
<dbReference type="EMBL" id="MKKU01000179">
    <property type="protein sequence ID" value="RNF20418.1"/>
    <property type="molecule type" value="Genomic_DNA"/>
</dbReference>
<name>A0A3R7PAN2_9TRYP</name>